<comment type="caution">
    <text evidence="1">The sequence shown here is derived from an EMBL/GenBank/DDBJ whole genome shotgun (WGS) entry which is preliminary data.</text>
</comment>
<organism evidence="1">
    <name type="scientific">bioreactor metagenome</name>
    <dbReference type="NCBI Taxonomy" id="1076179"/>
    <lineage>
        <taxon>unclassified sequences</taxon>
        <taxon>metagenomes</taxon>
        <taxon>ecological metagenomes</taxon>
    </lineage>
</organism>
<evidence type="ECO:0000313" key="1">
    <source>
        <dbReference type="EMBL" id="MPN05823.1"/>
    </source>
</evidence>
<gene>
    <name evidence="1" type="ORF">SDC9_153077</name>
</gene>
<dbReference type="AlphaFoldDB" id="A0A645EZJ0"/>
<proteinExistence type="predicted"/>
<reference evidence="1" key="1">
    <citation type="submission" date="2019-08" db="EMBL/GenBank/DDBJ databases">
        <authorList>
            <person name="Kucharzyk K."/>
            <person name="Murdoch R.W."/>
            <person name="Higgins S."/>
            <person name="Loffler F."/>
        </authorList>
    </citation>
    <scope>NUCLEOTIDE SEQUENCE</scope>
</reference>
<accession>A0A645EZJ0</accession>
<name>A0A645EZJ0_9ZZZZ</name>
<dbReference type="EMBL" id="VSSQ01051733">
    <property type="protein sequence ID" value="MPN05823.1"/>
    <property type="molecule type" value="Genomic_DNA"/>
</dbReference>
<sequence>MKYVQGQDREQITLLPDCVEDYIGEDNPVRVIDAFVNSLDMEALGFHRSQPEETGRPPYDPRGIC</sequence>
<protein>
    <recommendedName>
        <fullName evidence="2">Transposase</fullName>
    </recommendedName>
</protein>
<evidence type="ECO:0008006" key="2">
    <source>
        <dbReference type="Google" id="ProtNLM"/>
    </source>
</evidence>